<name>A0ABD3EMS3_9LAMI</name>
<dbReference type="Pfam" id="PF05553">
    <property type="entry name" value="DUF761"/>
    <property type="match status" value="1"/>
</dbReference>
<sequence length="181" mass="20164">MGQNLPMIAKKIWKMAKVIYFMLRKGISKGKLFSALNIMMKRSKIAGKEAIQNLIFHHHHHTAAVGHLEYEFSCGNKPAHIFHLPFHLHKRKNSGAGRVPTQEDLMAAAAMAEMISSAAASPALPGFGPSPIGRQLRISDSPFPIGDFEDSQLVDDAAEEFIMKFYKDLRQQNSTPYLTCS</sequence>
<evidence type="ECO:0008006" key="3">
    <source>
        <dbReference type="Google" id="ProtNLM"/>
    </source>
</evidence>
<dbReference type="EMBL" id="JAVIJP010000002">
    <property type="protein sequence ID" value="KAL3655536.1"/>
    <property type="molecule type" value="Genomic_DNA"/>
</dbReference>
<dbReference type="AlphaFoldDB" id="A0ABD3EMS3"/>
<reference evidence="2" key="1">
    <citation type="journal article" date="2024" name="IScience">
        <title>Strigolactones Initiate the Formation of Haustorium-like Structures in Castilleja.</title>
        <authorList>
            <person name="Buerger M."/>
            <person name="Peterson D."/>
            <person name="Chory J."/>
        </authorList>
    </citation>
    <scope>NUCLEOTIDE SEQUENCE [LARGE SCALE GENOMIC DNA]</scope>
</reference>
<organism evidence="1 2">
    <name type="scientific">Castilleja foliolosa</name>
    <dbReference type="NCBI Taxonomy" id="1961234"/>
    <lineage>
        <taxon>Eukaryota</taxon>
        <taxon>Viridiplantae</taxon>
        <taxon>Streptophyta</taxon>
        <taxon>Embryophyta</taxon>
        <taxon>Tracheophyta</taxon>
        <taxon>Spermatophyta</taxon>
        <taxon>Magnoliopsida</taxon>
        <taxon>eudicotyledons</taxon>
        <taxon>Gunneridae</taxon>
        <taxon>Pentapetalae</taxon>
        <taxon>asterids</taxon>
        <taxon>lamiids</taxon>
        <taxon>Lamiales</taxon>
        <taxon>Orobanchaceae</taxon>
        <taxon>Pedicularideae</taxon>
        <taxon>Castillejinae</taxon>
        <taxon>Castilleja</taxon>
    </lineage>
</organism>
<gene>
    <name evidence="1" type="ORF">CASFOL_001322</name>
</gene>
<dbReference type="PANTHER" id="PTHR33265">
    <property type="entry name" value="AVR9/CF-9 RAPIDLY ELICITED PROTEIN-RELATED"/>
    <property type="match status" value="1"/>
</dbReference>
<evidence type="ECO:0000313" key="1">
    <source>
        <dbReference type="EMBL" id="KAL3655536.1"/>
    </source>
</evidence>
<evidence type="ECO:0000313" key="2">
    <source>
        <dbReference type="Proteomes" id="UP001632038"/>
    </source>
</evidence>
<keyword evidence="2" id="KW-1185">Reference proteome</keyword>
<proteinExistence type="predicted"/>
<protein>
    <recommendedName>
        <fullName evidence="3">Avr9/Cf-9 rapidly elicited protein 146</fullName>
    </recommendedName>
</protein>
<dbReference type="InterPro" id="IPR008480">
    <property type="entry name" value="DUF761_pln"/>
</dbReference>
<dbReference type="PANTHER" id="PTHR33265:SF26">
    <property type="entry name" value="OS06G0554600 PROTEIN"/>
    <property type="match status" value="1"/>
</dbReference>
<comment type="caution">
    <text evidence="1">The sequence shown here is derived from an EMBL/GenBank/DDBJ whole genome shotgun (WGS) entry which is preliminary data.</text>
</comment>
<accession>A0ABD3EMS3</accession>
<dbReference type="Proteomes" id="UP001632038">
    <property type="component" value="Unassembled WGS sequence"/>
</dbReference>